<feature type="active site" description="Proton acceptor; for dehydratase activity" evidence="8">
    <location>
        <position position="997"/>
    </location>
</feature>
<feature type="domain" description="PKS/mFAS DH" evidence="11">
    <location>
        <begin position="965"/>
        <end position="1282"/>
    </location>
</feature>
<dbReference type="InterPro" id="IPR014043">
    <property type="entry name" value="Acyl_transferase_dom"/>
</dbReference>
<comment type="caution">
    <text evidence="12">The sequence shown here is derived from an EMBL/GenBank/DDBJ whole genome shotgun (WGS) entry which is preliminary data.</text>
</comment>
<keyword evidence="6" id="KW-0511">Multifunctional enzyme</keyword>
<feature type="region of interest" description="C-terminal hotdog fold" evidence="8">
    <location>
        <begin position="1126"/>
        <end position="1282"/>
    </location>
</feature>
<keyword evidence="5" id="KW-0560">Oxidoreductase</keyword>
<dbReference type="Pfam" id="PF02801">
    <property type="entry name" value="Ketoacyl-synt_C"/>
    <property type="match status" value="1"/>
</dbReference>
<gene>
    <name evidence="12" type="ORF">Daesc_010132</name>
</gene>
<feature type="active site" description="Proton donor; for dehydratase activity" evidence="8">
    <location>
        <position position="1193"/>
    </location>
</feature>
<dbReference type="InterPro" id="IPR049900">
    <property type="entry name" value="PKS_mFAS_DH"/>
</dbReference>
<dbReference type="InterPro" id="IPR020807">
    <property type="entry name" value="PKS_DH"/>
</dbReference>
<dbReference type="PANTHER" id="PTHR43775">
    <property type="entry name" value="FATTY ACID SYNTHASE"/>
    <property type="match status" value="1"/>
</dbReference>
<keyword evidence="3" id="KW-0808">Transferase</keyword>
<proteinExistence type="predicted"/>
<keyword evidence="13" id="KW-1185">Reference proteome</keyword>
<dbReference type="InterPro" id="IPR016035">
    <property type="entry name" value="Acyl_Trfase/lysoPLipase"/>
</dbReference>
<reference evidence="12 13" key="1">
    <citation type="journal article" date="2024" name="Front Chem Biol">
        <title>Unveiling the potential of Daldinia eschscholtzii MFLUCC 19-0629 through bioactivity and bioinformatics studies for enhanced sustainable agriculture production.</title>
        <authorList>
            <person name="Brooks S."/>
            <person name="Weaver J.A."/>
            <person name="Klomchit A."/>
            <person name="Alharthi S.A."/>
            <person name="Onlamun T."/>
            <person name="Nurani R."/>
            <person name="Vong T.K."/>
            <person name="Alberti F."/>
            <person name="Greco C."/>
        </authorList>
    </citation>
    <scope>NUCLEOTIDE SEQUENCE [LARGE SCALE GENOMIC DNA]</scope>
    <source>
        <strain evidence="12">MFLUCC 19-0629</strain>
    </source>
</reference>
<dbReference type="SUPFAM" id="SSF52151">
    <property type="entry name" value="FabD/lysophospholipase-like"/>
    <property type="match status" value="1"/>
</dbReference>
<dbReference type="Gene3D" id="3.40.50.720">
    <property type="entry name" value="NAD(P)-binding Rossmann-like Domain"/>
    <property type="match status" value="1"/>
</dbReference>
<feature type="domain" description="Ketosynthase family 3 (KS3)" evidence="10">
    <location>
        <begin position="9"/>
        <end position="435"/>
    </location>
</feature>
<evidence type="ECO:0000256" key="8">
    <source>
        <dbReference type="PROSITE-ProRule" id="PRU01363"/>
    </source>
</evidence>
<dbReference type="FunFam" id="3.40.50.720:FF:000209">
    <property type="entry name" value="Polyketide synthase Pks12"/>
    <property type="match status" value="1"/>
</dbReference>
<organism evidence="12 13">
    <name type="scientific">Daldinia eschscholtzii</name>
    <dbReference type="NCBI Taxonomy" id="292717"/>
    <lineage>
        <taxon>Eukaryota</taxon>
        <taxon>Fungi</taxon>
        <taxon>Dikarya</taxon>
        <taxon>Ascomycota</taxon>
        <taxon>Pezizomycotina</taxon>
        <taxon>Sordariomycetes</taxon>
        <taxon>Xylariomycetidae</taxon>
        <taxon>Xylariales</taxon>
        <taxon>Hypoxylaceae</taxon>
        <taxon>Daldinia</taxon>
    </lineage>
</organism>
<dbReference type="InterPro" id="IPR018201">
    <property type="entry name" value="Ketoacyl_synth_AS"/>
</dbReference>
<dbReference type="GO" id="GO:0004315">
    <property type="term" value="F:3-oxoacyl-[acyl-carrier-protein] synthase activity"/>
    <property type="evidence" value="ECO:0007669"/>
    <property type="project" value="InterPro"/>
</dbReference>
<dbReference type="InterPro" id="IPR042104">
    <property type="entry name" value="PKS_dehydratase_sf"/>
</dbReference>
<evidence type="ECO:0000256" key="1">
    <source>
        <dbReference type="ARBA" id="ARBA00022450"/>
    </source>
</evidence>
<dbReference type="GO" id="GO:0031177">
    <property type="term" value="F:phosphopantetheine binding"/>
    <property type="evidence" value="ECO:0007669"/>
    <property type="project" value="InterPro"/>
</dbReference>
<dbReference type="InterPro" id="IPR036291">
    <property type="entry name" value="NAD(P)-bd_dom_sf"/>
</dbReference>
<dbReference type="CDD" id="cd02440">
    <property type="entry name" value="AdoMet_MTases"/>
    <property type="match status" value="1"/>
</dbReference>
<dbReference type="InterPro" id="IPR013217">
    <property type="entry name" value="Methyltransf_12"/>
</dbReference>
<keyword evidence="4" id="KW-0521">NADP</keyword>
<dbReference type="InterPro" id="IPR014030">
    <property type="entry name" value="Ketoacyl_synth_N"/>
</dbReference>
<dbReference type="InterPro" id="IPR016039">
    <property type="entry name" value="Thiolase-like"/>
</dbReference>
<dbReference type="PROSITE" id="PS00012">
    <property type="entry name" value="PHOSPHOPANTETHEINE"/>
    <property type="match status" value="1"/>
</dbReference>
<dbReference type="Gene3D" id="3.90.180.10">
    <property type="entry name" value="Medium-chain alcohol dehydrogenases, catalytic domain"/>
    <property type="match status" value="1"/>
</dbReference>
<evidence type="ECO:0000259" key="10">
    <source>
        <dbReference type="PROSITE" id="PS52004"/>
    </source>
</evidence>
<dbReference type="InterPro" id="IPR016036">
    <property type="entry name" value="Malonyl_transacylase_ACP-bd"/>
</dbReference>
<dbReference type="Pfam" id="PF13602">
    <property type="entry name" value="ADH_zinc_N_2"/>
    <property type="match status" value="1"/>
</dbReference>
<dbReference type="Pfam" id="PF00109">
    <property type="entry name" value="ketoacyl-synt"/>
    <property type="match status" value="1"/>
</dbReference>
<dbReference type="SUPFAM" id="SSF50129">
    <property type="entry name" value="GroES-like"/>
    <property type="match status" value="1"/>
</dbReference>
<dbReference type="InterPro" id="IPR014031">
    <property type="entry name" value="Ketoacyl_synth_C"/>
</dbReference>
<dbReference type="CDD" id="cd00833">
    <property type="entry name" value="PKS"/>
    <property type="match status" value="1"/>
</dbReference>
<dbReference type="Pfam" id="PF21089">
    <property type="entry name" value="PKS_DH_N"/>
    <property type="match status" value="1"/>
</dbReference>
<dbReference type="SMART" id="SM00822">
    <property type="entry name" value="PKS_KR"/>
    <property type="match status" value="1"/>
</dbReference>
<evidence type="ECO:0008006" key="14">
    <source>
        <dbReference type="Google" id="ProtNLM"/>
    </source>
</evidence>
<dbReference type="SMART" id="SM00823">
    <property type="entry name" value="PKS_PP"/>
    <property type="match status" value="1"/>
</dbReference>
<dbReference type="InterPro" id="IPR013968">
    <property type="entry name" value="PKS_KR"/>
</dbReference>
<dbReference type="Pfam" id="PF08240">
    <property type="entry name" value="ADH_N"/>
    <property type="match status" value="1"/>
</dbReference>
<dbReference type="EMBL" id="JBANMG010000010">
    <property type="protein sequence ID" value="KAK6948366.1"/>
    <property type="molecule type" value="Genomic_DNA"/>
</dbReference>
<dbReference type="InterPro" id="IPR001227">
    <property type="entry name" value="Ac_transferase_dom_sf"/>
</dbReference>
<dbReference type="SMART" id="SM00827">
    <property type="entry name" value="PKS_AT"/>
    <property type="match status" value="1"/>
</dbReference>
<dbReference type="InterPro" id="IPR013154">
    <property type="entry name" value="ADH-like_N"/>
</dbReference>
<dbReference type="Gene3D" id="3.40.50.150">
    <property type="entry name" value="Vaccinia Virus protein VP39"/>
    <property type="match status" value="1"/>
</dbReference>
<evidence type="ECO:0000256" key="6">
    <source>
        <dbReference type="ARBA" id="ARBA00023268"/>
    </source>
</evidence>
<dbReference type="GO" id="GO:0016491">
    <property type="term" value="F:oxidoreductase activity"/>
    <property type="evidence" value="ECO:0007669"/>
    <property type="project" value="UniProtKB-KW"/>
</dbReference>
<dbReference type="SMART" id="SM00829">
    <property type="entry name" value="PKS_ER"/>
    <property type="match status" value="1"/>
</dbReference>
<dbReference type="Pfam" id="PF08242">
    <property type="entry name" value="Methyltransf_12"/>
    <property type="match status" value="1"/>
</dbReference>
<dbReference type="InterPro" id="IPR020843">
    <property type="entry name" value="ER"/>
</dbReference>
<dbReference type="CDD" id="cd05195">
    <property type="entry name" value="enoyl_red"/>
    <property type="match status" value="1"/>
</dbReference>
<dbReference type="InterPro" id="IPR057326">
    <property type="entry name" value="KR_dom"/>
</dbReference>
<sequence>MGSYMPENDDPVVVVGHSFRFPQGAVSDDTFWKIIQEGISTMTEVPKSRYDINGHHRSGVSRQDTVSARGGHYIDGDISAFDAPFFTMSGTEARAMDPQLRLLLETTYHALESAGMSLEAVRGSSTSVFVGNLISEYSSLYGYDDEINAQYQATGTSSSMLSNRLSWFYDLRGPSLTLDTACSSTLTGLHLACQSLLQDESEMGLVCGAQLQLEPRSMSIPLSRLKFLSPDGHCYSFDERANGYSRGEGVGVLVLKRLSRAIKNGDTIRAVIRGTSANQDGRTPSITQPSSVAQASLIRKAYETVGFDFGSTGYIEAHGTGTAVGDLTETRGISEVFSPHYSTENPLYLGSVKANIGHLEAAAGVAGVIKAILMLEKGVIPPNAMLENLNPAIRDTEWNFNFPRTAIPWPKSGLRRVSVNSFGFGGTNAHVVVDDAFHFLQARGLHGLHNTTTIASSNNIFKHKLTNGEAVRQDLDTTDKNTLLFVLSAADEKGIQRVSASLETHLKELKEGLQAQYLQDLAFTLGNKRSSLPWKSFVLGDSIHSLIENLSSAVQKPIRAAATPKLQFVFTGQGAQWASMGIQLLQYPIFEKCLQRADKYLQAIGSTWSLLDELCAPLSSSNINDPRLAQPICTALQVAIVDLLRSWRVLPQAVVGHSSGEIAAAYCAGAITREDAWRIAYFRGEAAASLITNPRSTKGAMLTVALSESELTPYIADILDEGGKDAVTCACINSPRNTTVSGEEVYIDKLAQRLQSEGIFARKLEVTVAYHSKQMNHVAETYRSTLEGSLSSTPETINSSPPLFYSSVTGTLLGKENVLHGADYWVSNLVSQVKFSEAVELMSSSSIEENTQGDQTASGLYLIEIGPHFTLKRAIQETIGQKISYTYDAVIHRNISGVKTAKEVAGKLVMNGYPVDIQAVNNHFDQSYQPKMVLDLPSYPFNHSNSYWLESRLYKNLRLRKQPRHDLLGNPSTDWNPLEPKWRFTIRASDLPWILDHKIKDTILYPAAGMLVMVLEGIRYLTKNTRGVSGYRLRDVSVMSALVIPQTDEGIETQLHMHSHDHLPSSKGPASWDFWIYSVLGDEWKLHCAGQVSVETSAVSALPSETPNKLTTPQDGLFSTFDENSALNIDSRQFYEFLYKQGAHFGEKFQLLKNIAVKEKNREATARVKFDEWTKLVEQNQLSEHIIHPSTLDSLLHVIFAAAHEEWEALPPMVPTQFSDMFVSRSLLEENSENTILLHGRMTNLGLSFMDGDVTAVNSVTKVPVIVLQGCRHSRFHAAQRQGDDGAQQKTLFHHLEWKPDISLLSKDAIERYCQEHTRDITGSGLDFEIETVCRYFISTALESITQASSITKKPHLQQYIQWAKLMGNEKVSTTDFTKWPEFGNAELRPRVIEEFAASSAAKAGIVSFGEALPRILTDEVDPLDFLFNSGVITEFYKSLLFKFTAHRLAVYMDLVAHKNSDLKIIELGAGTGSTTGILLDTLARQGGHLGTLHRFTQYDFTDISPSFLAKAEEKFSRYADYMRFKTLDIERDPVEQGFEPGSYDIVLAASVVHATTSIDNTLAQVKKLLKPGGQLVFTEPTNLQMIAIPYFSAVLPGWWLSSEDYRPSGPLLTKETWGDALQRAGFDVRVSLADEPKEENHGLSLLVAQLPLQEVRDDNQSVVIVAETTEQTDLANAIKAYVSQQSSSPCDIIATNLLPSITSRYDICICLVELGTPIFDRMDETQFAALQKMPNISRKILWVNDSCGANPTKPEASMISGFGKTITREIPNLTLMHLNVEQGDHSGKNVLRIIEQIYNTSPEALETDILEQDAAIYIPRATESPHLNELLHSELYGSKPEAITTSGKQDGNEDALELRFVPGLLDSFHFGPDASASRALKEGEVEVAVEATGINFKDVMVALNQVADDHIGQEFAGVITKIGPGSDGSFHEGDRVCGIVDGSFRTRVHAKQSHLMKVPETMPSTEACAIPVAFATAQYGLCHLARLKKGESILIHAAAGAVGQAAIQIAQRVGAVIYITVSTPAKKQLLIDRYGLDPKHFFSSRSTLFAQEIMQITSGRGIDVVLNSLSGQALTETWRCLAPFGRFIEMGKRDIETFKSLPMEPFKRNVSFCSLDLAVLSKADNGLIKQVMQEVEELLLKPSSQQYKAPYPLTTFKRSGYEEAFRFLQTGQHVGKAVVDWQQEDTLQVVPRSPLDYKFDSNATYVIAGGLGGIGRNVAAWMSRQGARHLILLSRSGVKSPAAKELVSKLENDGVVVYAPRCDVSDRTAVQSMIDYAQANMPPIRGCIQGSMVVENRVFREYTLPDFQASIDPKIKGTWNLHHLLPSGLDFFVMLSSLAGVHGATSQSSYAAASSFLDAFARFRHSQGEHCISLDLGIVENIGYIAERIDIAKALAMTYTDHKSLSEKELHFMLKYACNPHLKTTNPWDTQVIGAMSTPAFVRRSGIISEHGWMRMPMFQHLYRMEQDVKSAATTIQASPASTRLQSAKSLKEASTIITELLSKRLARSLAVPVEDIDINRPPHAFGVDSLVAVELLHWFVTELRSDIPVVQILGNLTIAQLGQLAAEKSEHVTHKE</sequence>
<dbReference type="Gene3D" id="3.40.366.10">
    <property type="entry name" value="Malonyl-Coenzyme A Acyl Carrier Protein, domain 2"/>
    <property type="match status" value="1"/>
</dbReference>
<dbReference type="Gene3D" id="1.10.1200.10">
    <property type="entry name" value="ACP-like"/>
    <property type="match status" value="1"/>
</dbReference>
<evidence type="ECO:0000259" key="9">
    <source>
        <dbReference type="PROSITE" id="PS50075"/>
    </source>
</evidence>
<dbReference type="GO" id="GO:1901336">
    <property type="term" value="P:lactone biosynthetic process"/>
    <property type="evidence" value="ECO:0007669"/>
    <property type="project" value="UniProtKB-ARBA"/>
</dbReference>
<feature type="region of interest" description="N-terminal hotdog fold" evidence="8">
    <location>
        <begin position="965"/>
        <end position="1099"/>
    </location>
</feature>
<accession>A0AAX6M7G5</accession>
<dbReference type="SUPFAM" id="SSF53335">
    <property type="entry name" value="S-adenosyl-L-methionine-dependent methyltransferases"/>
    <property type="match status" value="1"/>
</dbReference>
<dbReference type="Pfam" id="PF08659">
    <property type="entry name" value="KR"/>
    <property type="match status" value="1"/>
</dbReference>
<evidence type="ECO:0000256" key="3">
    <source>
        <dbReference type="ARBA" id="ARBA00022679"/>
    </source>
</evidence>
<dbReference type="SUPFAM" id="SSF47336">
    <property type="entry name" value="ACP-like"/>
    <property type="match status" value="1"/>
</dbReference>
<dbReference type="PROSITE" id="PS00606">
    <property type="entry name" value="KS3_1"/>
    <property type="match status" value="1"/>
</dbReference>
<evidence type="ECO:0000313" key="13">
    <source>
        <dbReference type="Proteomes" id="UP001369815"/>
    </source>
</evidence>
<dbReference type="Pfam" id="PF00550">
    <property type="entry name" value="PP-binding"/>
    <property type="match status" value="1"/>
</dbReference>
<dbReference type="PANTHER" id="PTHR43775:SF29">
    <property type="entry name" value="ASPERFURANONE POLYKETIDE SYNTHASE AFOG-RELATED"/>
    <property type="match status" value="1"/>
</dbReference>
<dbReference type="GO" id="GO:0004312">
    <property type="term" value="F:fatty acid synthase activity"/>
    <property type="evidence" value="ECO:0007669"/>
    <property type="project" value="TreeGrafter"/>
</dbReference>
<dbReference type="Proteomes" id="UP001369815">
    <property type="component" value="Unassembled WGS sequence"/>
</dbReference>
<dbReference type="PROSITE" id="PS52004">
    <property type="entry name" value="KS3_2"/>
    <property type="match status" value="1"/>
</dbReference>
<dbReference type="InterPro" id="IPR032821">
    <property type="entry name" value="PKS_assoc"/>
</dbReference>
<evidence type="ECO:0000256" key="7">
    <source>
        <dbReference type="ARBA" id="ARBA00023315"/>
    </source>
</evidence>
<dbReference type="InterPro" id="IPR050091">
    <property type="entry name" value="PKS_NRPS_Biosynth_Enz"/>
</dbReference>
<feature type="domain" description="Carrier" evidence="9">
    <location>
        <begin position="2494"/>
        <end position="2571"/>
    </location>
</feature>
<dbReference type="InterPro" id="IPR009081">
    <property type="entry name" value="PP-bd_ACP"/>
</dbReference>
<name>A0AAX6M7G5_9PEZI</name>
<protein>
    <recommendedName>
        <fullName evidence="14">Polyketide synthase</fullName>
    </recommendedName>
</protein>
<dbReference type="PROSITE" id="PS52019">
    <property type="entry name" value="PKS_MFAS_DH"/>
    <property type="match status" value="1"/>
</dbReference>
<dbReference type="InterPro" id="IPR006162">
    <property type="entry name" value="Ppantetheine_attach_site"/>
</dbReference>
<dbReference type="InterPro" id="IPR029063">
    <property type="entry name" value="SAM-dependent_MTases_sf"/>
</dbReference>
<dbReference type="InterPro" id="IPR020841">
    <property type="entry name" value="PKS_Beta-ketoAc_synthase_dom"/>
</dbReference>
<keyword evidence="1" id="KW-0596">Phosphopantetheine</keyword>
<dbReference type="PROSITE" id="PS50075">
    <property type="entry name" value="CARRIER"/>
    <property type="match status" value="1"/>
</dbReference>
<dbReference type="SUPFAM" id="SSF53901">
    <property type="entry name" value="Thiolase-like"/>
    <property type="match status" value="1"/>
</dbReference>
<evidence type="ECO:0000256" key="4">
    <source>
        <dbReference type="ARBA" id="ARBA00022857"/>
    </source>
</evidence>
<keyword evidence="7" id="KW-0012">Acyltransferase</keyword>
<dbReference type="InterPro" id="IPR011032">
    <property type="entry name" value="GroES-like_sf"/>
</dbReference>
<keyword evidence="2" id="KW-0597">Phosphoprotein</keyword>
<evidence type="ECO:0000256" key="5">
    <source>
        <dbReference type="ARBA" id="ARBA00023002"/>
    </source>
</evidence>
<dbReference type="SUPFAM" id="SSF51735">
    <property type="entry name" value="NAD(P)-binding Rossmann-fold domains"/>
    <property type="match status" value="2"/>
</dbReference>
<dbReference type="GO" id="GO:0044550">
    <property type="term" value="P:secondary metabolite biosynthetic process"/>
    <property type="evidence" value="ECO:0007669"/>
    <property type="project" value="TreeGrafter"/>
</dbReference>
<dbReference type="Gene3D" id="3.40.47.10">
    <property type="match status" value="1"/>
</dbReference>
<evidence type="ECO:0000259" key="11">
    <source>
        <dbReference type="PROSITE" id="PS52019"/>
    </source>
</evidence>
<dbReference type="Pfam" id="PF00698">
    <property type="entry name" value="Acyl_transf_1"/>
    <property type="match status" value="1"/>
</dbReference>
<evidence type="ECO:0000313" key="12">
    <source>
        <dbReference type="EMBL" id="KAK6948366.1"/>
    </source>
</evidence>
<dbReference type="Pfam" id="PF16197">
    <property type="entry name" value="KAsynt_C_assoc"/>
    <property type="match status" value="1"/>
</dbReference>
<dbReference type="InterPro" id="IPR020806">
    <property type="entry name" value="PKS_PP-bd"/>
</dbReference>
<dbReference type="Pfam" id="PF14765">
    <property type="entry name" value="PS-DH"/>
    <property type="match status" value="1"/>
</dbReference>
<dbReference type="GO" id="GO:0006633">
    <property type="term" value="P:fatty acid biosynthetic process"/>
    <property type="evidence" value="ECO:0007669"/>
    <property type="project" value="InterPro"/>
</dbReference>
<dbReference type="InterPro" id="IPR049551">
    <property type="entry name" value="PKS_DH_C"/>
</dbReference>
<dbReference type="InterPro" id="IPR049552">
    <property type="entry name" value="PKS_DH_N"/>
</dbReference>
<dbReference type="Gene3D" id="3.10.129.110">
    <property type="entry name" value="Polyketide synthase dehydratase"/>
    <property type="match status" value="1"/>
</dbReference>
<dbReference type="SMART" id="SM00825">
    <property type="entry name" value="PKS_KS"/>
    <property type="match status" value="1"/>
</dbReference>
<dbReference type="InterPro" id="IPR036736">
    <property type="entry name" value="ACP-like_sf"/>
</dbReference>
<dbReference type="SMART" id="SM00826">
    <property type="entry name" value="PKS_DH"/>
    <property type="match status" value="1"/>
</dbReference>
<evidence type="ECO:0000256" key="2">
    <source>
        <dbReference type="ARBA" id="ARBA00022553"/>
    </source>
</evidence>
<dbReference type="SUPFAM" id="SSF55048">
    <property type="entry name" value="Probable ACP-binding domain of malonyl-CoA ACP transacylase"/>
    <property type="match status" value="1"/>
</dbReference>